<dbReference type="PANTHER" id="PTHR32179:SF3">
    <property type="entry name" value="NICOTINATE-NUCLEOTIDE PYROPHOSPHORYLASE [CARBOXYLATING]"/>
    <property type="match status" value="1"/>
</dbReference>
<dbReference type="EMBL" id="ACDE02000015">
    <property type="protein sequence ID" value="EEO41253.1"/>
    <property type="molecule type" value="Genomic_DNA"/>
</dbReference>
<evidence type="ECO:0000256" key="3">
    <source>
        <dbReference type="ARBA" id="ARBA00009400"/>
    </source>
</evidence>
<dbReference type="GO" id="GO:0005737">
    <property type="term" value="C:cytoplasm"/>
    <property type="evidence" value="ECO:0007669"/>
    <property type="project" value="TreeGrafter"/>
</dbReference>
<dbReference type="GO" id="GO:0034213">
    <property type="term" value="P:quinolinate catabolic process"/>
    <property type="evidence" value="ECO:0007669"/>
    <property type="project" value="TreeGrafter"/>
</dbReference>
<dbReference type="UniPathway" id="UPA00253">
    <property type="reaction ID" value="UER00331"/>
</dbReference>
<dbReference type="FunFam" id="3.90.1170.20:FF:000001">
    <property type="entry name" value="Nicotinate-nucleotide diphosphorylase (Carboxylating)"/>
    <property type="match status" value="1"/>
</dbReference>
<evidence type="ECO:0000256" key="1">
    <source>
        <dbReference type="ARBA" id="ARBA00003237"/>
    </source>
</evidence>
<feature type="binding site" evidence="13">
    <location>
        <begin position="243"/>
        <end position="245"/>
    </location>
    <ligand>
        <name>substrate</name>
    </ligand>
</feature>
<feature type="binding site" evidence="13">
    <location>
        <position position="220"/>
    </location>
    <ligand>
        <name>substrate</name>
    </ligand>
</feature>
<feature type="domain" description="Quinolinate phosphoribosyl transferase N-terminal" evidence="15">
    <location>
        <begin position="27"/>
        <end position="112"/>
    </location>
</feature>
<evidence type="ECO:0000259" key="15">
    <source>
        <dbReference type="Pfam" id="PF02749"/>
    </source>
</evidence>
<accession>A0A0M1VX66</accession>
<dbReference type="SUPFAM" id="SSF54675">
    <property type="entry name" value="Nicotinate/Quinolinate PRTase N-terminal domain-like"/>
    <property type="match status" value="1"/>
</dbReference>
<comment type="function">
    <text evidence="1">Involved in the catabolism of quinolinic acid (QA).</text>
</comment>
<dbReference type="InterPro" id="IPR027277">
    <property type="entry name" value="NadC/ModD"/>
</dbReference>
<evidence type="ECO:0000256" key="11">
    <source>
        <dbReference type="ARBA" id="ARBA00069173"/>
    </source>
</evidence>
<comment type="pathway">
    <text evidence="2">Cofactor biosynthesis; NAD(+) biosynthesis; nicotinate D-ribonucleotide from quinolinate: step 1/1.</text>
</comment>
<dbReference type="InterPro" id="IPR004393">
    <property type="entry name" value="NadC"/>
</dbReference>
<evidence type="ECO:0000256" key="5">
    <source>
        <dbReference type="ARBA" id="ARBA00011944"/>
    </source>
</evidence>
<dbReference type="eggNOG" id="COG0157">
    <property type="taxonomic scope" value="Bacteria"/>
</dbReference>
<feature type="binding site" evidence="13">
    <location>
        <position position="102"/>
    </location>
    <ligand>
        <name>substrate</name>
    </ligand>
</feature>
<gene>
    <name evidence="16" type="ORF">FSCG_01966</name>
</gene>
<evidence type="ECO:0000259" key="14">
    <source>
        <dbReference type="Pfam" id="PF01729"/>
    </source>
</evidence>
<dbReference type="Gene3D" id="3.90.1170.20">
    <property type="entry name" value="Quinolinate phosphoribosyl transferase, N-terminal domain"/>
    <property type="match status" value="1"/>
</dbReference>
<organism evidence="16 17">
    <name type="scientific">Fusobacterium vincentii 4_1_13</name>
    <dbReference type="NCBI Taxonomy" id="469606"/>
    <lineage>
        <taxon>Bacteria</taxon>
        <taxon>Fusobacteriati</taxon>
        <taxon>Fusobacteriota</taxon>
        <taxon>Fusobacteriia</taxon>
        <taxon>Fusobacteriales</taxon>
        <taxon>Fusobacteriaceae</taxon>
        <taxon>Fusobacterium</taxon>
    </lineage>
</organism>
<feature type="binding site" evidence="13">
    <location>
        <position position="199"/>
    </location>
    <ligand>
        <name>substrate</name>
    </ligand>
</feature>
<dbReference type="Gene3D" id="3.20.20.70">
    <property type="entry name" value="Aldolase class I"/>
    <property type="match status" value="1"/>
</dbReference>
<dbReference type="PANTHER" id="PTHR32179">
    <property type="entry name" value="NICOTINATE-NUCLEOTIDE PYROPHOSPHORYLASE [CARBOXYLATING]"/>
    <property type="match status" value="1"/>
</dbReference>
<dbReference type="FunFam" id="3.20.20.70:FF:000030">
    <property type="entry name" value="Nicotinate-nucleotide pyrophosphorylase, carboxylating"/>
    <property type="match status" value="1"/>
</dbReference>
<evidence type="ECO:0000256" key="10">
    <source>
        <dbReference type="ARBA" id="ARBA00047445"/>
    </source>
</evidence>
<evidence type="ECO:0000256" key="12">
    <source>
        <dbReference type="PIRNR" id="PIRNR006250"/>
    </source>
</evidence>
<evidence type="ECO:0000256" key="4">
    <source>
        <dbReference type="ARBA" id="ARBA00011218"/>
    </source>
</evidence>
<protein>
    <recommendedName>
        <fullName evidence="11">Probable nicotinate-nucleotide pyrophosphorylase [carboxylating]</fullName>
        <ecNumber evidence="5">2.4.2.19</ecNumber>
    </recommendedName>
    <alternativeName>
        <fullName evidence="9">Quinolinate phosphoribosyltransferase [decarboxylating]</fullName>
    </alternativeName>
</protein>
<evidence type="ECO:0000256" key="2">
    <source>
        <dbReference type="ARBA" id="ARBA00004893"/>
    </source>
</evidence>
<dbReference type="HOGENOM" id="CLU_039622_0_1_0"/>
<feature type="binding site" evidence="13">
    <location>
        <begin position="264"/>
        <end position="266"/>
    </location>
    <ligand>
        <name>substrate</name>
    </ligand>
</feature>
<dbReference type="SUPFAM" id="SSF51690">
    <property type="entry name" value="Nicotinate/Quinolinate PRTase C-terminal domain-like"/>
    <property type="match status" value="1"/>
</dbReference>
<evidence type="ECO:0000256" key="7">
    <source>
        <dbReference type="ARBA" id="ARBA00022676"/>
    </source>
</evidence>
<dbReference type="AlphaFoldDB" id="A0A0M1VX66"/>
<comment type="subunit">
    <text evidence="4">Hexamer formed by 3 homodimers.</text>
</comment>
<feature type="binding site" evidence="13">
    <location>
        <position position="159"/>
    </location>
    <ligand>
        <name>substrate</name>
    </ligand>
</feature>
<name>A0A0M1VX66_FUSVC</name>
<dbReference type="InterPro" id="IPR036068">
    <property type="entry name" value="Nicotinate_pribotase-like_C"/>
</dbReference>
<keyword evidence="7 12" id="KW-0328">Glycosyltransferase</keyword>
<evidence type="ECO:0000256" key="6">
    <source>
        <dbReference type="ARBA" id="ARBA00022642"/>
    </source>
</evidence>
<dbReference type="Pfam" id="PF02749">
    <property type="entry name" value="QRPTase_N"/>
    <property type="match status" value="1"/>
</dbReference>
<evidence type="ECO:0000313" key="17">
    <source>
        <dbReference type="Proteomes" id="UP000004925"/>
    </source>
</evidence>
<dbReference type="EC" id="2.4.2.19" evidence="5"/>
<proteinExistence type="inferred from homology"/>
<dbReference type="Pfam" id="PF01729">
    <property type="entry name" value="QRPTase_C"/>
    <property type="match status" value="1"/>
</dbReference>
<comment type="caution">
    <text evidence="16">The sequence shown here is derived from an EMBL/GenBank/DDBJ whole genome shotgun (WGS) entry which is preliminary data.</text>
</comment>
<keyword evidence="6" id="KW-0662">Pyridine nucleotide biosynthesis</keyword>
<dbReference type="GO" id="GO:0004514">
    <property type="term" value="F:nicotinate-nucleotide diphosphorylase (carboxylating) activity"/>
    <property type="evidence" value="ECO:0007669"/>
    <property type="project" value="UniProtKB-EC"/>
</dbReference>
<evidence type="ECO:0000256" key="8">
    <source>
        <dbReference type="ARBA" id="ARBA00022679"/>
    </source>
</evidence>
<feature type="binding site" evidence="13">
    <location>
        <position position="169"/>
    </location>
    <ligand>
        <name>substrate</name>
    </ligand>
</feature>
<dbReference type="RefSeq" id="WP_008803615.1">
    <property type="nucleotide sequence ID" value="NZ_KQ235736.1"/>
</dbReference>
<keyword evidence="8 12" id="KW-0808">Transferase</keyword>
<dbReference type="Proteomes" id="UP000004925">
    <property type="component" value="Unassembled WGS sequence"/>
</dbReference>
<feature type="binding site" evidence="13">
    <location>
        <begin position="135"/>
        <end position="137"/>
    </location>
    <ligand>
        <name>substrate</name>
    </ligand>
</feature>
<dbReference type="InterPro" id="IPR002638">
    <property type="entry name" value="Quinolinate_PRibosylTrfase_C"/>
</dbReference>
<dbReference type="CDD" id="cd01572">
    <property type="entry name" value="QPRTase"/>
    <property type="match status" value="1"/>
</dbReference>
<evidence type="ECO:0000256" key="9">
    <source>
        <dbReference type="ARBA" id="ARBA00033102"/>
    </source>
</evidence>
<dbReference type="NCBIfam" id="TIGR00078">
    <property type="entry name" value="nadC"/>
    <property type="match status" value="1"/>
</dbReference>
<dbReference type="InterPro" id="IPR022412">
    <property type="entry name" value="Quinolinate_PRibosylTrfase_N"/>
</dbReference>
<feature type="domain" description="Quinolinate phosphoribosyl transferase C-terminal" evidence="14">
    <location>
        <begin position="114"/>
        <end position="279"/>
    </location>
</feature>
<dbReference type="GO" id="GO:0009435">
    <property type="term" value="P:NAD+ biosynthetic process"/>
    <property type="evidence" value="ECO:0007669"/>
    <property type="project" value="UniProtKB-UniPathway"/>
</dbReference>
<dbReference type="InterPro" id="IPR037128">
    <property type="entry name" value="Quinolinate_PRibosylTase_N_sf"/>
</dbReference>
<reference evidence="16 17" key="1">
    <citation type="submission" date="2011-10" db="EMBL/GenBank/DDBJ databases">
        <title>The Genome Sequence of Fusobacterium sp. 4_1_13.</title>
        <authorList>
            <consortium name="The Broad Institute Genome Sequencing Platform"/>
            <person name="Earl A."/>
            <person name="Ward D."/>
            <person name="Feldgarden M."/>
            <person name="Gevers D."/>
            <person name="Strauss J."/>
            <person name="Ambrose C."/>
            <person name="Allen-Vercoe E."/>
            <person name="Young S.K."/>
            <person name="Zeng Q."/>
            <person name="Gargeya S."/>
            <person name="Fitzgerald M."/>
            <person name="Haas B."/>
            <person name="Abouelleil A."/>
            <person name="Alvarado L."/>
            <person name="Arachchi H.M."/>
            <person name="Berlin A."/>
            <person name="Brown A."/>
            <person name="Chapman S.B."/>
            <person name="Chen Z."/>
            <person name="Dunbar C."/>
            <person name="Freedman E."/>
            <person name="Gearin G."/>
            <person name="Goldberg J."/>
            <person name="Griggs A."/>
            <person name="Gujja S."/>
            <person name="Heiman D."/>
            <person name="Howarth C."/>
            <person name="Larson L."/>
            <person name="Lui A."/>
            <person name="MacDonald P.J."/>
            <person name="Montmayeur A."/>
            <person name="Murphy C."/>
            <person name="Neiman D."/>
            <person name="Pearson M."/>
            <person name="Priest M."/>
            <person name="Roberts A."/>
            <person name="Saif S."/>
            <person name="Shea T."/>
            <person name="Shenoy N."/>
            <person name="Sisk P."/>
            <person name="Stolte C."/>
            <person name="Sykes S."/>
            <person name="Wortman J."/>
            <person name="Nusbaum C."/>
            <person name="Birren B."/>
        </authorList>
    </citation>
    <scope>NUCLEOTIDE SEQUENCE [LARGE SCALE GENOMIC DNA]</scope>
    <source>
        <strain evidence="16 17">4_1_13</strain>
    </source>
</reference>
<comment type="catalytic activity">
    <reaction evidence="10">
        <text>nicotinate beta-D-ribonucleotide + CO2 + diphosphate = quinolinate + 5-phospho-alpha-D-ribose 1-diphosphate + 2 H(+)</text>
        <dbReference type="Rhea" id="RHEA:12733"/>
        <dbReference type="ChEBI" id="CHEBI:15378"/>
        <dbReference type="ChEBI" id="CHEBI:16526"/>
        <dbReference type="ChEBI" id="CHEBI:29959"/>
        <dbReference type="ChEBI" id="CHEBI:33019"/>
        <dbReference type="ChEBI" id="CHEBI:57502"/>
        <dbReference type="ChEBI" id="CHEBI:58017"/>
        <dbReference type="EC" id="2.4.2.19"/>
    </reaction>
</comment>
<comment type="similarity">
    <text evidence="3 12">Belongs to the NadC/ModD family.</text>
</comment>
<dbReference type="PIRSF" id="PIRSF006250">
    <property type="entry name" value="NadC_ModD"/>
    <property type="match status" value="1"/>
</dbReference>
<evidence type="ECO:0000313" key="16">
    <source>
        <dbReference type="EMBL" id="EEO41253.1"/>
    </source>
</evidence>
<evidence type="ECO:0000256" key="13">
    <source>
        <dbReference type="PIRSR" id="PIRSR006250-1"/>
    </source>
</evidence>
<sequence>MNLRKIDKFQMDDSIKMALKEDITSEDISTNAIYKKDRLAEISLYSKEDGILAGLDVFKRVFELLDNSVEFTEYKKDGDKVLNKDLILKIRANVKTILSAERTALNYLQRMSGIATCTRKMVEALDDKNIKLLDTRKTTPNLRIFEKYSVRVGGGYNHRYNLSDAIMLKDNHINAAGSITEAIKLAKGYSPFIKKIEIEVEDLKGVEEAVKAGAEIIMLDNMDIETTKKAIKIINKKAIIECSGNIDITNINRFKGLEIDYVSSGAITHSAKILDLSLKNLRYIDD</sequence>
<dbReference type="InterPro" id="IPR013785">
    <property type="entry name" value="Aldolase_TIM"/>
</dbReference>